<dbReference type="EMBL" id="BARS01014812">
    <property type="protein sequence ID" value="GAF97077.1"/>
    <property type="molecule type" value="Genomic_DNA"/>
</dbReference>
<dbReference type="AlphaFoldDB" id="X0U9Q0"/>
<comment type="caution">
    <text evidence="1">The sequence shown here is derived from an EMBL/GenBank/DDBJ whole genome shotgun (WGS) entry which is preliminary data.</text>
</comment>
<organism evidence="1">
    <name type="scientific">marine sediment metagenome</name>
    <dbReference type="NCBI Taxonomy" id="412755"/>
    <lineage>
        <taxon>unclassified sequences</taxon>
        <taxon>metagenomes</taxon>
        <taxon>ecological metagenomes</taxon>
    </lineage>
</organism>
<name>X0U9Q0_9ZZZZ</name>
<proteinExistence type="predicted"/>
<reference evidence="1" key="1">
    <citation type="journal article" date="2014" name="Front. Microbiol.">
        <title>High frequency of phylogenetically diverse reductive dehalogenase-homologous genes in deep subseafloor sedimentary metagenomes.</title>
        <authorList>
            <person name="Kawai M."/>
            <person name="Futagami T."/>
            <person name="Toyoda A."/>
            <person name="Takaki Y."/>
            <person name="Nishi S."/>
            <person name="Hori S."/>
            <person name="Arai W."/>
            <person name="Tsubouchi T."/>
            <person name="Morono Y."/>
            <person name="Uchiyama I."/>
            <person name="Ito T."/>
            <person name="Fujiyama A."/>
            <person name="Inagaki F."/>
            <person name="Takami H."/>
        </authorList>
    </citation>
    <scope>NUCLEOTIDE SEQUENCE</scope>
    <source>
        <strain evidence="1">Expedition CK06-06</strain>
    </source>
</reference>
<accession>X0U9Q0</accession>
<gene>
    <name evidence="1" type="ORF">S01H1_24622</name>
</gene>
<sequence>MSFYVFRCKHCGKWGVKEVRKSLKIARFRCAFCLKIMGVKHTGVLGLALLHNGPYESGLKAAAKCAE</sequence>
<feature type="non-terminal residue" evidence="1">
    <location>
        <position position="67"/>
    </location>
</feature>
<evidence type="ECO:0000313" key="1">
    <source>
        <dbReference type="EMBL" id="GAF97077.1"/>
    </source>
</evidence>
<protein>
    <submittedName>
        <fullName evidence="1">Uncharacterized protein</fullName>
    </submittedName>
</protein>